<dbReference type="Proteomes" id="UP000198379">
    <property type="component" value="Unassembled WGS sequence"/>
</dbReference>
<gene>
    <name evidence="3" type="ORF">SAMN06265376_106332</name>
</gene>
<dbReference type="InterPro" id="IPR036938">
    <property type="entry name" value="PAP2/HPO_sf"/>
</dbReference>
<feature type="transmembrane region" description="Helical" evidence="1">
    <location>
        <begin position="26"/>
        <end position="48"/>
    </location>
</feature>
<dbReference type="PANTHER" id="PTHR14969:SF13">
    <property type="entry name" value="AT30094P"/>
    <property type="match status" value="1"/>
</dbReference>
<accession>A0A239BRG3</accession>
<keyword evidence="1" id="KW-1133">Transmembrane helix</keyword>
<dbReference type="EMBL" id="FZNY01000006">
    <property type="protein sequence ID" value="SNS09614.1"/>
    <property type="molecule type" value="Genomic_DNA"/>
</dbReference>
<dbReference type="Pfam" id="PF01569">
    <property type="entry name" value="PAP2"/>
    <property type="match status" value="1"/>
</dbReference>
<name>A0A239BRG3_9FLAO</name>
<dbReference type="OrthoDB" id="9789113at2"/>
<keyword evidence="4" id="KW-1185">Reference proteome</keyword>
<evidence type="ECO:0000259" key="2">
    <source>
        <dbReference type="SMART" id="SM00014"/>
    </source>
</evidence>
<dbReference type="InterPro" id="IPR000326">
    <property type="entry name" value="PAP2/HPO"/>
</dbReference>
<feature type="transmembrane region" description="Helical" evidence="1">
    <location>
        <begin position="133"/>
        <end position="152"/>
    </location>
</feature>
<evidence type="ECO:0000313" key="4">
    <source>
        <dbReference type="Proteomes" id="UP000198379"/>
    </source>
</evidence>
<dbReference type="RefSeq" id="WP_089372929.1">
    <property type="nucleotide sequence ID" value="NZ_BMEP01000005.1"/>
</dbReference>
<dbReference type="AlphaFoldDB" id="A0A239BRG3"/>
<keyword evidence="1" id="KW-0472">Membrane</keyword>
<evidence type="ECO:0000313" key="3">
    <source>
        <dbReference type="EMBL" id="SNS09614.1"/>
    </source>
</evidence>
<evidence type="ECO:0000256" key="1">
    <source>
        <dbReference type="SAM" id="Phobius"/>
    </source>
</evidence>
<feature type="transmembrane region" description="Helical" evidence="1">
    <location>
        <begin position="105"/>
        <end position="126"/>
    </location>
</feature>
<feature type="domain" description="Phosphatidic acid phosphatase type 2/haloperoxidase" evidence="2">
    <location>
        <begin position="56"/>
        <end position="173"/>
    </location>
</feature>
<dbReference type="SMART" id="SM00014">
    <property type="entry name" value="acidPPc"/>
    <property type="match status" value="1"/>
</dbReference>
<keyword evidence="1" id="KW-0812">Transmembrane</keyword>
<dbReference type="SUPFAM" id="SSF48317">
    <property type="entry name" value="Acid phosphatase/Vanadium-dependent haloperoxidase"/>
    <property type="match status" value="1"/>
</dbReference>
<organism evidence="3 4">
    <name type="scientific">Dokdonia pacifica</name>
    <dbReference type="NCBI Taxonomy" id="1627892"/>
    <lineage>
        <taxon>Bacteria</taxon>
        <taxon>Pseudomonadati</taxon>
        <taxon>Bacteroidota</taxon>
        <taxon>Flavobacteriia</taxon>
        <taxon>Flavobacteriales</taxon>
        <taxon>Flavobacteriaceae</taxon>
        <taxon>Dokdonia</taxon>
    </lineage>
</organism>
<feature type="transmembrane region" description="Helical" evidence="1">
    <location>
        <begin position="158"/>
        <end position="176"/>
    </location>
</feature>
<protein>
    <submittedName>
        <fullName evidence="3">Undecaprenyl-diphosphatase</fullName>
    </submittedName>
</protein>
<feature type="transmembrane region" description="Helical" evidence="1">
    <location>
        <begin position="57"/>
        <end position="77"/>
    </location>
</feature>
<proteinExistence type="predicted"/>
<reference evidence="3 4" key="1">
    <citation type="submission" date="2017-06" db="EMBL/GenBank/DDBJ databases">
        <authorList>
            <person name="Kim H.J."/>
            <person name="Triplett B.A."/>
        </authorList>
    </citation>
    <scope>NUCLEOTIDE SEQUENCE [LARGE SCALE GENOMIC DNA]</scope>
    <source>
        <strain evidence="3 4">DSM 25597</strain>
    </source>
</reference>
<dbReference type="Gene3D" id="1.20.144.10">
    <property type="entry name" value="Phosphatidic acid phosphatase type 2/haloperoxidase"/>
    <property type="match status" value="2"/>
</dbReference>
<sequence>MDHILDWDKELFLYLNGLSTGNWDQFWLFVTKIENWIPLYILFFLLFWKKLSRKKALISTISTVTLMGVTLGITSLVKNYVTRIRPSNEPNLKGLVRVLQDTIDFSFFSGHSAVSFAVSVFVILVLKKHTKWIWLVLIWPFLFALSRIFVGVHYPSDLLVGAIVGISLAIISKRILRTIV</sequence>
<dbReference type="PANTHER" id="PTHR14969">
    <property type="entry name" value="SPHINGOSINE-1-PHOSPHATE PHOSPHOHYDROLASE"/>
    <property type="match status" value="1"/>
</dbReference>